<sequence>MMAMSDKSAYQETYIRAAGAIAFIAIIKPQCDREAILGNRAKERLQELVATGRTHVSKIQCSCRPGTEGTPQCNYGRSCGVLTINGRDVGQILISEGLAVPYQCGPTTCPRSPRPWGG</sequence>
<dbReference type="AlphaFoldDB" id="A0A1L3ZP25"/>
<organism evidence="1 2">
    <name type="scientific">Rhizobium leguminosarum</name>
    <dbReference type="NCBI Taxonomy" id="384"/>
    <lineage>
        <taxon>Bacteria</taxon>
        <taxon>Pseudomonadati</taxon>
        <taxon>Pseudomonadota</taxon>
        <taxon>Alphaproteobacteria</taxon>
        <taxon>Hyphomicrobiales</taxon>
        <taxon>Rhizobiaceae</taxon>
        <taxon>Rhizobium/Agrobacterium group</taxon>
        <taxon>Rhizobium</taxon>
    </lineage>
</organism>
<accession>A0A1L3ZP25</accession>
<dbReference type="SUPFAM" id="SSF50199">
    <property type="entry name" value="Staphylococcal nuclease"/>
    <property type="match status" value="1"/>
</dbReference>
<protein>
    <recommendedName>
        <fullName evidence="3">TNase-like domain-containing protein</fullName>
    </recommendedName>
</protein>
<geneLocation type="plasmid" evidence="1 2">
    <name>unnamed6</name>
</geneLocation>
<evidence type="ECO:0008006" key="3">
    <source>
        <dbReference type="Google" id="ProtNLM"/>
    </source>
</evidence>
<dbReference type="Gene3D" id="2.40.50.90">
    <property type="match status" value="1"/>
</dbReference>
<dbReference type="InterPro" id="IPR035437">
    <property type="entry name" value="SNase_OB-fold_sf"/>
</dbReference>
<keyword evidence="1" id="KW-0614">Plasmid</keyword>
<evidence type="ECO:0000313" key="1">
    <source>
        <dbReference type="EMBL" id="API57409.1"/>
    </source>
</evidence>
<dbReference type="Proteomes" id="UP000183050">
    <property type="component" value="Plasmid unnamed6"/>
</dbReference>
<gene>
    <name evidence="1" type="ORF">BMW22_39180</name>
</gene>
<dbReference type="EMBL" id="CP018234">
    <property type="protein sequence ID" value="API57409.1"/>
    <property type="molecule type" value="Genomic_DNA"/>
</dbReference>
<proteinExistence type="predicted"/>
<reference evidence="1 2" key="1">
    <citation type="submission" date="2016-11" db="EMBL/GenBank/DDBJ databases">
        <title>Rhizobium leguminosarum bv. viciae strain Vaf12 isolated from Vavilovia formosa root nodules from Russia, Dagestan.</title>
        <authorList>
            <person name="Kimeklis A."/>
        </authorList>
    </citation>
    <scope>NUCLEOTIDE SEQUENCE [LARGE SCALE GENOMIC DNA]</scope>
    <source>
        <strain evidence="1 2">Vaf-108</strain>
        <plasmid evidence="2">Plasmid unnamed6</plasmid>
    </source>
</reference>
<name>A0A1L3ZP25_RHILE</name>
<evidence type="ECO:0000313" key="2">
    <source>
        <dbReference type="Proteomes" id="UP000183050"/>
    </source>
</evidence>